<keyword evidence="1" id="KW-0812">Transmembrane</keyword>
<protein>
    <submittedName>
        <fullName evidence="3">Uncharacterized protein</fullName>
    </submittedName>
</protein>
<keyword evidence="1" id="KW-1133">Transmembrane helix</keyword>
<feature type="signal peptide" evidence="2">
    <location>
        <begin position="1"/>
        <end position="25"/>
    </location>
</feature>
<reference evidence="3 4" key="1">
    <citation type="submission" date="2019-07" db="EMBL/GenBank/DDBJ databases">
        <authorList>
            <person name="Li J."/>
        </authorList>
    </citation>
    <scope>NUCLEOTIDE SEQUENCE [LARGE SCALE GENOMIC DNA]</scope>
    <source>
        <strain evidence="3 4">TKL69</strain>
    </source>
</reference>
<keyword evidence="2" id="KW-0732">Signal</keyword>
<dbReference type="OrthoDB" id="2364035at2"/>
<evidence type="ECO:0000256" key="2">
    <source>
        <dbReference type="SAM" id="SignalP"/>
    </source>
</evidence>
<dbReference type="AlphaFoldDB" id="A0A516KJK3"/>
<evidence type="ECO:0000313" key="4">
    <source>
        <dbReference type="Proteomes" id="UP000315215"/>
    </source>
</evidence>
<feature type="chain" id="PRO_5021815686" evidence="2">
    <location>
        <begin position="26"/>
        <end position="231"/>
    </location>
</feature>
<evidence type="ECO:0000256" key="1">
    <source>
        <dbReference type="SAM" id="Phobius"/>
    </source>
</evidence>
<organism evidence="3 4">
    <name type="scientific">Radiobacillus deserti</name>
    <dbReference type="NCBI Taxonomy" id="2594883"/>
    <lineage>
        <taxon>Bacteria</taxon>
        <taxon>Bacillati</taxon>
        <taxon>Bacillota</taxon>
        <taxon>Bacilli</taxon>
        <taxon>Bacillales</taxon>
        <taxon>Bacillaceae</taxon>
        <taxon>Radiobacillus</taxon>
    </lineage>
</organism>
<accession>A0A516KJK3</accession>
<keyword evidence="4" id="KW-1185">Reference proteome</keyword>
<dbReference type="EMBL" id="CP041666">
    <property type="protein sequence ID" value="QDP41561.1"/>
    <property type="molecule type" value="Genomic_DNA"/>
</dbReference>
<sequence length="231" mass="26136">MKKIFVLTLTIILAISTILPSVSQAEVGTKVKQPTVSGKVISKQNIKLDKEIISIADKYISIKNNNFKITNYKKLKEQITKENLHLVKKQLHEVNKMIKSYEKVEKKDNDTLQFKMTDRELKAKVEKSGYEYDLNVGNDGIQLFSHNNGINKVDWHWWGAEIWLSKTTVANIINGGITGGTAILGWLIPGLGHALLIAAQGFIVGLFVSENARAIKFNISWNTYIWGFEYQ</sequence>
<dbReference type="RefSeq" id="WP_143896228.1">
    <property type="nucleotide sequence ID" value="NZ_CP041666.1"/>
</dbReference>
<dbReference type="KEGG" id="aqt:FN924_16100"/>
<keyword evidence="1" id="KW-0472">Membrane</keyword>
<proteinExistence type="predicted"/>
<gene>
    <name evidence="3" type="ORF">FN924_16100</name>
</gene>
<dbReference type="Proteomes" id="UP000315215">
    <property type="component" value="Chromosome"/>
</dbReference>
<feature type="transmembrane region" description="Helical" evidence="1">
    <location>
        <begin position="183"/>
        <end position="208"/>
    </location>
</feature>
<evidence type="ECO:0000313" key="3">
    <source>
        <dbReference type="EMBL" id="QDP41561.1"/>
    </source>
</evidence>
<name>A0A516KJK3_9BACI</name>